<keyword evidence="2 4" id="KW-0812">Transmembrane</keyword>
<dbReference type="PANTHER" id="PTHR46974">
    <property type="entry name" value="MITOCHONDRIAL GTP/GDP CARRIER PROTEIN 1"/>
    <property type="match status" value="1"/>
</dbReference>
<evidence type="ECO:0000256" key="2">
    <source>
        <dbReference type="ARBA" id="ARBA00022692"/>
    </source>
</evidence>
<proteinExistence type="inferred from homology"/>
<name>A0A0G4G2I6_VITBC</name>
<dbReference type="InterPro" id="IPR053042">
    <property type="entry name" value="Mito_GTP/GDP_Carrier"/>
</dbReference>
<keyword evidence="5" id="KW-0813">Transport</keyword>
<evidence type="ECO:0000313" key="6">
    <source>
        <dbReference type="EMBL" id="CEM22068.1"/>
    </source>
</evidence>
<dbReference type="GO" id="GO:0001409">
    <property type="term" value="F:guanine nucleotide transmembrane transporter activity"/>
    <property type="evidence" value="ECO:0007669"/>
    <property type="project" value="TreeGrafter"/>
</dbReference>
<dbReference type="VEuPathDB" id="CryptoDB:Vbra_9611"/>
<comment type="subcellular location">
    <subcellularLocation>
        <location evidence="1">Membrane</location>
        <topology evidence="1">Multi-pass membrane protein</topology>
    </subcellularLocation>
</comment>
<reference evidence="6 7" key="1">
    <citation type="submission" date="2014-11" db="EMBL/GenBank/DDBJ databases">
        <authorList>
            <person name="Zhu J."/>
            <person name="Qi W."/>
            <person name="Song R."/>
        </authorList>
    </citation>
    <scope>NUCLEOTIDE SEQUENCE [LARGE SCALE GENOMIC DNA]</scope>
</reference>
<dbReference type="SUPFAM" id="SSF103506">
    <property type="entry name" value="Mitochondrial carrier"/>
    <property type="match status" value="1"/>
</dbReference>
<evidence type="ECO:0008006" key="8">
    <source>
        <dbReference type="Google" id="ProtNLM"/>
    </source>
</evidence>
<dbReference type="InParanoid" id="A0A0G4G2I6"/>
<dbReference type="PROSITE" id="PS50920">
    <property type="entry name" value="SOLCAR"/>
    <property type="match status" value="1"/>
</dbReference>
<evidence type="ECO:0000313" key="7">
    <source>
        <dbReference type="Proteomes" id="UP000041254"/>
    </source>
</evidence>
<dbReference type="GO" id="GO:0005739">
    <property type="term" value="C:mitochondrion"/>
    <property type="evidence" value="ECO:0007669"/>
    <property type="project" value="TreeGrafter"/>
</dbReference>
<dbReference type="PANTHER" id="PTHR46974:SF1">
    <property type="entry name" value="MITOCHONDRIAL GTP_GDP CARRIER PROTEIN 1"/>
    <property type="match status" value="1"/>
</dbReference>
<keyword evidence="3 4" id="KW-0472">Membrane</keyword>
<dbReference type="Pfam" id="PF00153">
    <property type="entry name" value="Mito_carr"/>
    <property type="match status" value="1"/>
</dbReference>
<organism evidence="6 7">
    <name type="scientific">Vitrella brassicaformis (strain CCMP3155)</name>
    <dbReference type="NCBI Taxonomy" id="1169540"/>
    <lineage>
        <taxon>Eukaryota</taxon>
        <taxon>Sar</taxon>
        <taxon>Alveolata</taxon>
        <taxon>Colpodellida</taxon>
        <taxon>Vitrellaceae</taxon>
        <taxon>Vitrella</taxon>
    </lineage>
</organism>
<dbReference type="Gene3D" id="1.50.40.10">
    <property type="entry name" value="Mitochondrial carrier domain"/>
    <property type="match status" value="1"/>
</dbReference>
<dbReference type="GO" id="GO:0016020">
    <property type="term" value="C:membrane"/>
    <property type="evidence" value="ECO:0007669"/>
    <property type="project" value="UniProtKB-SubCell"/>
</dbReference>
<evidence type="ECO:0000256" key="3">
    <source>
        <dbReference type="ARBA" id="ARBA00023136"/>
    </source>
</evidence>
<dbReference type="EMBL" id="CDMY01000550">
    <property type="protein sequence ID" value="CEM22068.1"/>
    <property type="molecule type" value="Genomic_DNA"/>
</dbReference>
<feature type="repeat" description="Solcar" evidence="4">
    <location>
        <begin position="237"/>
        <end position="322"/>
    </location>
</feature>
<evidence type="ECO:0000256" key="1">
    <source>
        <dbReference type="ARBA" id="ARBA00004141"/>
    </source>
</evidence>
<accession>A0A0G4G2I6</accession>
<evidence type="ECO:0000256" key="4">
    <source>
        <dbReference type="PROSITE-ProRule" id="PRU00282"/>
    </source>
</evidence>
<dbReference type="InterPro" id="IPR018108">
    <property type="entry name" value="MCP_transmembrane"/>
</dbReference>
<dbReference type="OrthoDB" id="409947at2759"/>
<dbReference type="Proteomes" id="UP000041254">
    <property type="component" value="Unassembled WGS sequence"/>
</dbReference>
<keyword evidence="7" id="KW-1185">Reference proteome</keyword>
<dbReference type="AlphaFoldDB" id="A0A0G4G2I6"/>
<protein>
    <recommendedName>
        <fullName evidence="8">Mitochondrial carrier protein</fullName>
    </recommendedName>
</protein>
<evidence type="ECO:0000256" key="5">
    <source>
        <dbReference type="RuleBase" id="RU000488"/>
    </source>
</evidence>
<dbReference type="OMA" id="GQPWFSD"/>
<comment type="similarity">
    <text evidence="5">Belongs to the mitochondrial carrier (TC 2.A.29) family.</text>
</comment>
<dbReference type="STRING" id="1169540.A0A0G4G2I6"/>
<gene>
    <name evidence="6" type="ORF">Vbra_9611</name>
</gene>
<dbReference type="InterPro" id="IPR023395">
    <property type="entry name" value="MCP_dom_sf"/>
</dbReference>
<sequence>MTAREAAASMADGPTPGDTTPTLVVIEKVLNWTTFARFGGSFFAGICEMVTFYPLDTVGKRLMFDSTKRAFRIDEKMRQMREAIFLHGRAAVQWSEPVSVIRSFYAGFLWAGVYKVSQRTWQFGSQPIFRELIDHSWPDVFHARFGHRLGDVLLSATAGALMGVGEIIFVPFNMLKIKSQMYNQDGPVLSLLSSGRIRMPDLWTGWTWTMARNVPGSFALFGGQEVARHWLFKQHDTSVVQHFAASMFGATCSILVASPFDVIKTRVQGEHFGQSKSGFVVARELVRNEGFLALLKGVTPKMLVIGPKLAYGMGLAQLLSAKLLGREGNR</sequence>